<dbReference type="InterPro" id="IPR008767">
    <property type="entry name" value="Phage_SPP1_head-tail_adaptor"/>
</dbReference>
<proteinExistence type="predicted"/>
<dbReference type="Pfam" id="PF05521">
    <property type="entry name" value="Phage_HCP"/>
    <property type="match status" value="1"/>
</dbReference>
<dbReference type="Proteomes" id="UP001255601">
    <property type="component" value="Unassembled WGS sequence"/>
</dbReference>
<dbReference type="AlphaFoldDB" id="A0AAJ2EQF9"/>
<accession>A0AAJ2EQF9</accession>
<dbReference type="InterPro" id="IPR038666">
    <property type="entry name" value="SSP1_head-tail_sf"/>
</dbReference>
<evidence type="ECO:0000313" key="2">
    <source>
        <dbReference type="Proteomes" id="UP001255601"/>
    </source>
</evidence>
<name>A0AAJ2EQF9_9HYPH</name>
<evidence type="ECO:0000313" key="1">
    <source>
        <dbReference type="EMBL" id="MDR6101021.1"/>
    </source>
</evidence>
<dbReference type="EMBL" id="JAVIZC010000001">
    <property type="protein sequence ID" value="MDR6101021.1"/>
    <property type="molecule type" value="Genomic_DNA"/>
</dbReference>
<comment type="caution">
    <text evidence="1">The sequence shown here is derived from an EMBL/GenBank/DDBJ whole genome shotgun (WGS) entry which is preliminary data.</text>
</comment>
<dbReference type="NCBIfam" id="TIGR01563">
    <property type="entry name" value="gp16_SPP1"/>
    <property type="match status" value="1"/>
</dbReference>
<gene>
    <name evidence="1" type="ORF">QE369_001199</name>
</gene>
<dbReference type="RefSeq" id="WP_309769968.1">
    <property type="nucleotide sequence ID" value="NZ_JAVIZC010000001.1"/>
</dbReference>
<reference evidence="1" key="1">
    <citation type="submission" date="2023-08" db="EMBL/GenBank/DDBJ databases">
        <title>Functional and genomic diversity of the sorghum phyllosphere microbiome.</title>
        <authorList>
            <person name="Shade A."/>
        </authorList>
    </citation>
    <scope>NUCLEOTIDE SEQUENCE</scope>
    <source>
        <strain evidence="1">SORGH_AS_0974</strain>
    </source>
</reference>
<organism evidence="1 2">
    <name type="scientific">Agrobacterium larrymoorei</name>
    <dbReference type="NCBI Taxonomy" id="160699"/>
    <lineage>
        <taxon>Bacteria</taxon>
        <taxon>Pseudomonadati</taxon>
        <taxon>Pseudomonadota</taxon>
        <taxon>Alphaproteobacteria</taxon>
        <taxon>Hyphomicrobiales</taxon>
        <taxon>Rhizobiaceae</taxon>
        <taxon>Rhizobium/Agrobacterium group</taxon>
        <taxon>Agrobacterium</taxon>
    </lineage>
</organism>
<sequence length="103" mass="11640">MRAGKLDAKITVQYCTSVVQPGGNRVTTWHDFIDARAEVIQSGTEQFFRAYGAVDVAQTIFRVRHISGLLATHRIVYGGVNYRITKINEIRRKRGFEITTVTP</sequence>
<dbReference type="Gene3D" id="2.40.10.270">
    <property type="entry name" value="Bacteriophage SPP1 head-tail adaptor protein"/>
    <property type="match status" value="1"/>
</dbReference>
<protein>
    <submittedName>
        <fullName evidence="1">SPP1 family predicted phage head-tail adaptor</fullName>
    </submittedName>
</protein>